<evidence type="ECO:0000313" key="2">
    <source>
        <dbReference type="Proteomes" id="UP001597561"/>
    </source>
</evidence>
<reference evidence="2" key="1">
    <citation type="journal article" date="2019" name="Int. J. Syst. Evol. Microbiol.">
        <title>The Global Catalogue of Microorganisms (GCM) 10K type strain sequencing project: providing services to taxonomists for standard genome sequencing and annotation.</title>
        <authorList>
            <consortium name="The Broad Institute Genomics Platform"/>
            <consortium name="The Broad Institute Genome Sequencing Center for Infectious Disease"/>
            <person name="Wu L."/>
            <person name="Ma J."/>
        </authorList>
    </citation>
    <scope>NUCLEOTIDE SEQUENCE [LARGE SCALE GENOMIC DNA]</scope>
    <source>
        <strain evidence="2">KCTC 13528</strain>
    </source>
</reference>
<dbReference type="Proteomes" id="UP001597561">
    <property type="component" value="Unassembled WGS sequence"/>
</dbReference>
<evidence type="ECO:0008006" key="3">
    <source>
        <dbReference type="Google" id="ProtNLM"/>
    </source>
</evidence>
<sequence>MTGVISSEQAKWSEVHESKKLISPLSTYPVFIKAKSAIAEEKSKKGVFRIRHVLSEAKDPITVAAVDLLVIKKLFGEVKKCFMKRHDEHLIISVLFEEGTIMQADYTFGRPFHFELEWSGQERIITFNSDVNRAFSNENILFEACKSVKSDQHSGFTVHEVNQMVELMS</sequence>
<name>A0ABW5ZDT4_9BACL</name>
<evidence type="ECO:0000313" key="1">
    <source>
        <dbReference type="EMBL" id="MFD2910516.1"/>
    </source>
</evidence>
<comment type="caution">
    <text evidence="1">The sequence shown here is derived from an EMBL/GenBank/DDBJ whole genome shotgun (WGS) entry which is preliminary data.</text>
</comment>
<gene>
    <name evidence="1" type="ORF">ACFS5P_01355</name>
</gene>
<dbReference type="RefSeq" id="WP_204730155.1">
    <property type="nucleotide sequence ID" value="NZ_JAFBDK010000014.1"/>
</dbReference>
<protein>
    <recommendedName>
        <fullName evidence="3">Group-specific protein</fullName>
    </recommendedName>
</protein>
<accession>A0ABW5ZDT4</accession>
<keyword evidence="2" id="KW-1185">Reference proteome</keyword>
<dbReference type="EMBL" id="JBHUPG010000001">
    <property type="protein sequence ID" value="MFD2910516.1"/>
    <property type="molecule type" value="Genomic_DNA"/>
</dbReference>
<organism evidence="1 2">
    <name type="scientific">Jeotgalibacillus terrae</name>
    <dbReference type="NCBI Taxonomy" id="587735"/>
    <lineage>
        <taxon>Bacteria</taxon>
        <taxon>Bacillati</taxon>
        <taxon>Bacillota</taxon>
        <taxon>Bacilli</taxon>
        <taxon>Bacillales</taxon>
        <taxon>Caryophanaceae</taxon>
        <taxon>Jeotgalibacillus</taxon>
    </lineage>
</organism>
<proteinExistence type="predicted"/>